<keyword evidence="2" id="KW-0812">Transmembrane</keyword>
<evidence type="ECO:0000256" key="1">
    <source>
        <dbReference type="SAM" id="MobiDB-lite"/>
    </source>
</evidence>
<keyword evidence="2" id="KW-1133">Transmembrane helix</keyword>
<feature type="transmembrane region" description="Helical" evidence="2">
    <location>
        <begin position="37"/>
        <end position="59"/>
    </location>
</feature>
<feature type="region of interest" description="Disordered" evidence="1">
    <location>
        <begin position="79"/>
        <end position="100"/>
    </location>
</feature>
<sequence>PDQELSTEDVSVTPTEIPDSTLDVKDYEYSETDEDSWWEVVVTVLAIIFVVIVSIYLFLKANACIETFKYDKSAMKAYKPSPTKNPPVKNVSTKKKTERTSIKYKQIPTK</sequence>
<name>A0A1B6M3U1_9HEMI</name>
<feature type="non-terminal residue" evidence="3">
    <location>
        <position position="1"/>
    </location>
</feature>
<dbReference type="AlphaFoldDB" id="A0A1B6M3U1"/>
<reference evidence="3" key="1">
    <citation type="submission" date="2015-11" db="EMBL/GenBank/DDBJ databases">
        <title>De novo transcriptome assembly of four potential Pierce s Disease insect vectors from Arizona vineyards.</title>
        <authorList>
            <person name="Tassone E.E."/>
        </authorList>
    </citation>
    <scope>NUCLEOTIDE SEQUENCE</scope>
</reference>
<evidence type="ECO:0000313" key="3">
    <source>
        <dbReference type="EMBL" id="JAT30564.1"/>
    </source>
</evidence>
<organism evidence="3">
    <name type="scientific">Graphocephala atropunctata</name>
    <dbReference type="NCBI Taxonomy" id="36148"/>
    <lineage>
        <taxon>Eukaryota</taxon>
        <taxon>Metazoa</taxon>
        <taxon>Ecdysozoa</taxon>
        <taxon>Arthropoda</taxon>
        <taxon>Hexapoda</taxon>
        <taxon>Insecta</taxon>
        <taxon>Pterygota</taxon>
        <taxon>Neoptera</taxon>
        <taxon>Paraneoptera</taxon>
        <taxon>Hemiptera</taxon>
        <taxon>Auchenorrhyncha</taxon>
        <taxon>Membracoidea</taxon>
        <taxon>Cicadellidae</taxon>
        <taxon>Cicadellinae</taxon>
        <taxon>Cicadellini</taxon>
        <taxon>Graphocephala</taxon>
    </lineage>
</organism>
<proteinExistence type="predicted"/>
<gene>
    <name evidence="3" type="ORF">g.51505</name>
</gene>
<feature type="non-terminal residue" evidence="3">
    <location>
        <position position="110"/>
    </location>
</feature>
<dbReference type="EMBL" id="GEBQ01009413">
    <property type="protein sequence ID" value="JAT30564.1"/>
    <property type="molecule type" value="Transcribed_RNA"/>
</dbReference>
<keyword evidence="2" id="KW-0472">Membrane</keyword>
<accession>A0A1B6M3U1</accession>
<protein>
    <submittedName>
        <fullName evidence="3">Uncharacterized protein</fullName>
    </submittedName>
</protein>
<evidence type="ECO:0000256" key="2">
    <source>
        <dbReference type="SAM" id="Phobius"/>
    </source>
</evidence>